<organism evidence="1">
    <name type="scientific">Salmonella houtenae</name>
    <dbReference type="NCBI Taxonomy" id="59205"/>
    <lineage>
        <taxon>Bacteria</taxon>
        <taxon>Pseudomonadati</taxon>
        <taxon>Pseudomonadota</taxon>
        <taxon>Gammaproteobacteria</taxon>
        <taxon>Enterobacterales</taxon>
        <taxon>Enterobacteriaceae</taxon>
        <taxon>Salmonella</taxon>
    </lineage>
</organism>
<evidence type="ECO:0000313" key="1">
    <source>
        <dbReference type="EMBL" id="ECF6074871.1"/>
    </source>
</evidence>
<dbReference type="EMBL" id="AAILSW010000024">
    <property type="protein sequence ID" value="ECF6074871.1"/>
    <property type="molecule type" value="Genomic_DNA"/>
</dbReference>
<sequence length="200" mass="22249">MHTYYPFTEALIRTMAKQQLAAAQWPDDLELHYSLNACQGDGVSFTGTLSTADLLRLIPVLQARGLLSDDEASTLQLFIPLHHALVQLICHSHRYCHSGTVELVAHDIPEDLAAAETRLLSALDLEFEAICARTEIRGYRIIAATYPEERGETLLVRRTSNIDLRAVVAELCALGYCDDDEESLQEYLARIGGGARVPRR</sequence>
<dbReference type="AlphaFoldDB" id="A0A5Y2SEC0"/>
<dbReference type="Proteomes" id="UP000839836">
    <property type="component" value="Unassembled WGS sequence"/>
</dbReference>
<accession>A0A5Y2SEC0</accession>
<reference evidence="1" key="1">
    <citation type="submission" date="2019-07" db="EMBL/GenBank/DDBJ databases">
        <authorList>
            <person name="Ashton P.M."/>
            <person name="Dallman T."/>
            <person name="Nair S."/>
            <person name="De Pinna E."/>
            <person name="Peters T."/>
            <person name="Grant K."/>
        </authorList>
    </citation>
    <scope>NUCLEOTIDE SEQUENCE [LARGE SCALE GENOMIC DNA]</scope>
    <source>
        <strain evidence="1">674345</strain>
    </source>
</reference>
<gene>
    <name evidence="1" type="ORF">FNH47_12600</name>
</gene>
<comment type="caution">
    <text evidence="1">The sequence shown here is derived from an EMBL/GenBank/DDBJ whole genome shotgun (WGS) entry which is preliminary data.</text>
</comment>
<name>A0A5Y2SEC0_SALHO</name>
<proteinExistence type="predicted"/>
<protein>
    <submittedName>
        <fullName evidence="1">Uncharacterized protein</fullName>
    </submittedName>
</protein>